<protein>
    <submittedName>
        <fullName evidence="1">Uncharacterized protein</fullName>
    </submittedName>
</protein>
<dbReference type="EMBL" id="ACYG01000019">
    <property type="protein sequence ID" value="EEV18057.1"/>
    <property type="molecule type" value="Genomic_DNA"/>
</dbReference>
<name>C8PG19_9BACT</name>
<gene>
    <name evidence="1" type="ORF">CAMGR0001_0812</name>
</gene>
<keyword evidence="2" id="KW-1185">Reference proteome</keyword>
<sequence length="40" mass="4471">MPPKYKSQIGISARDLQKHVAVHHSRIAAAFEIYLGLPAR</sequence>
<organism evidence="1 2">
    <name type="scientific">Campylobacter gracilis RM3268</name>
    <dbReference type="NCBI Taxonomy" id="553220"/>
    <lineage>
        <taxon>Bacteria</taxon>
        <taxon>Pseudomonadati</taxon>
        <taxon>Campylobacterota</taxon>
        <taxon>Epsilonproteobacteria</taxon>
        <taxon>Campylobacterales</taxon>
        <taxon>Campylobacteraceae</taxon>
        <taxon>Campylobacter</taxon>
    </lineage>
</organism>
<dbReference type="AlphaFoldDB" id="C8PG19"/>
<proteinExistence type="predicted"/>
<reference evidence="1 2" key="1">
    <citation type="submission" date="2009-07" db="EMBL/GenBank/DDBJ databases">
        <authorList>
            <person name="Madupu R."/>
            <person name="Sebastian Y."/>
            <person name="Durkin A.S."/>
            <person name="Torralba M."/>
            <person name="Methe B."/>
            <person name="Sutton G.G."/>
            <person name="Strausberg R.L."/>
            <person name="Nelson K.E."/>
        </authorList>
    </citation>
    <scope>NUCLEOTIDE SEQUENCE [LARGE SCALE GENOMIC DNA]</scope>
    <source>
        <strain evidence="1 2">RM3268</strain>
    </source>
</reference>
<comment type="caution">
    <text evidence="1">The sequence shown here is derived from an EMBL/GenBank/DDBJ whole genome shotgun (WGS) entry which is preliminary data.</text>
</comment>
<evidence type="ECO:0000313" key="2">
    <source>
        <dbReference type="Proteomes" id="UP000005709"/>
    </source>
</evidence>
<dbReference type="Proteomes" id="UP000005709">
    <property type="component" value="Unassembled WGS sequence"/>
</dbReference>
<evidence type="ECO:0000313" key="1">
    <source>
        <dbReference type="EMBL" id="EEV18057.1"/>
    </source>
</evidence>
<accession>C8PG19</accession>